<dbReference type="PROSITE" id="PS51257">
    <property type="entry name" value="PROKAR_LIPOPROTEIN"/>
    <property type="match status" value="1"/>
</dbReference>
<evidence type="ECO:0000313" key="2">
    <source>
        <dbReference type="EMBL" id="NRD22459.1"/>
    </source>
</evidence>
<reference evidence="2 3" key="1">
    <citation type="journal article" date="2015" name="Int. J. Syst. Evol. Microbiol.">
        <title>Winogradskyella litoriviva sp. nov., isolated from coastal seawater.</title>
        <authorList>
            <person name="Nedashkovskaya O.I."/>
            <person name="Kukhlevskiy A.D."/>
            <person name="Zhukova N.V."/>
            <person name="Kim S.J."/>
            <person name="Rhee S.K."/>
            <person name="Mikhailov V.V."/>
        </authorList>
    </citation>
    <scope>NUCLEOTIDE SEQUENCE [LARGE SCALE GENOMIC DNA]</scope>
    <source>
        <strain evidence="2 3">KMM6491</strain>
    </source>
</reference>
<protein>
    <recommendedName>
        <fullName evidence="4">Lipocalin-like domain-containing protein</fullName>
    </recommendedName>
</protein>
<keyword evidence="3" id="KW-1185">Reference proteome</keyword>
<accession>A0ABX2E3U3</accession>
<keyword evidence="1" id="KW-0732">Signal</keyword>
<name>A0ABX2E3U3_9FLAO</name>
<dbReference type="RefSeq" id="WP_173300133.1">
    <property type="nucleotide sequence ID" value="NZ_JABRWQ010000002.1"/>
</dbReference>
<evidence type="ECO:0000256" key="1">
    <source>
        <dbReference type="SAM" id="SignalP"/>
    </source>
</evidence>
<feature type="chain" id="PRO_5046639776" description="Lipocalin-like domain-containing protein" evidence="1">
    <location>
        <begin position="20"/>
        <end position="134"/>
    </location>
</feature>
<comment type="caution">
    <text evidence="2">The sequence shown here is derived from an EMBL/GenBank/DDBJ whole genome shotgun (WGS) entry which is preliminary data.</text>
</comment>
<gene>
    <name evidence="2" type="ORF">HNV10_04355</name>
</gene>
<evidence type="ECO:0000313" key="3">
    <source>
        <dbReference type="Proteomes" id="UP000805085"/>
    </source>
</evidence>
<dbReference type="Proteomes" id="UP000805085">
    <property type="component" value="Unassembled WGS sequence"/>
</dbReference>
<feature type="signal peptide" evidence="1">
    <location>
        <begin position="1"/>
        <end position="19"/>
    </location>
</feature>
<dbReference type="EMBL" id="JABRWQ010000002">
    <property type="protein sequence ID" value="NRD22459.1"/>
    <property type="molecule type" value="Genomic_DNA"/>
</dbReference>
<organism evidence="2 3">
    <name type="scientific">Winogradskyella litoriviva</name>
    <dbReference type="NCBI Taxonomy" id="1220182"/>
    <lineage>
        <taxon>Bacteria</taxon>
        <taxon>Pseudomonadati</taxon>
        <taxon>Bacteroidota</taxon>
        <taxon>Flavobacteriia</taxon>
        <taxon>Flavobacteriales</taxon>
        <taxon>Flavobacteriaceae</taxon>
        <taxon>Winogradskyella</taxon>
    </lineage>
</organism>
<proteinExistence type="predicted"/>
<sequence length="134" mass="14805">MKKLVLMFTLILFIVSCNNDDENNRDVDIVGDWKLIEMLSDPGDGSGTYNAVDSDFVISFLDDGTFTANGDFCNMLDVSGSPSTGIYSEIESTITPELCEGSIPNWDYSFVINGDKLIIYFPCIEPCGAKYLKL</sequence>
<evidence type="ECO:0008006" key="4">
    <source>
        <dbReference type="Google" id="ProtNLM"/>
    </source>
</evidence>